<organism evidence="2 3">
    <name type="scientific">Ruminiclostridium hungatei</name>
    <name type="common">Clostridium hungatei</name>
    <dbReference type="NCBI Taxonomy" id="48256"/>
    <lineage>
        <taxon>Bacteria</taxon>
        <taxon>Bacillati</taxon>
        <taxon>Bacillota</taxon>
        <taxon>Clostridia</taxon>
        <taxon>Eubacteriales</taxon>
        <taxon>Oscillospiraceae</taxon>
        <taxon>Ruminiclostridium</taxon>
    </lineage>
</organism>
<evidence type="ECO:0000313" key="2">
    <source>
        <dbReference type="EMBL" id="OPX41831.1"/>
    </source>
</evidence>
<dbReference type="InterPro" id="IPR027417">
    <property type="entry name" value="P-loop_NTPase"/>
</dbReference>
<protein>
    <recommendedName>
        <fullName evidence="4">Protein CR006 P-loop domain-containing protein</fullName>
    </recommendedName>
</protein>
<sequence length="188" mass="21983">MKKAKEKAKKIRDSIEAKKARIEKLELEAVGPYLYKIFSKVIKHTNIEEIKFNRDGSKNEGGATVTDQDGNNILNTLSQGQFGVFMLSFFFANMFKRREETEFRTYFVDDITSCMDDMNMLSFIDIIKYQLYQKDGVINQFFFSTCSNDLERLFIHKMKSFGISFVNIKFKSYSKGEVIDSYGKFEKF</sequence>
<dbReference type="EMBL" id="MZGX01000069">
    <property type="protein sequence ID" value="OPX41831.1"/>
    <property type="molecule type" value="Genomic_DNA"/>
</dbReference>
<dbReference type="Gene3D" id="3.40.50.300">
    <property type="entry name" value="P-loop containing nucleotide triphosphate hydrolases"/>
    <property type="match status" value="1"/>
</dbReference>
<name>A0A1V4SF15_RUMHU</name>
<keyword evidence="3" id="KW-1185">Reference proteome</keyword>
<dbReference type="Proteomes" id="UP000191554">
    <property type="component" value="Unassembled WGS sequence"/>
</dbReference>
<feature type="coiled-coil region" evidence="1">
    <location>
        <begin position="1"/>
        <end position="28"/>
    </location>
</feature>
<reference evidence="2 3" key="1">
    <citation type="submission" date="2017-03" db="EMBL/GenBank/DDBJ databases">
        <title>Genome sequence of Clostridium hungatei DSM 14427.</title>
        <authorList>
            <person name="Poehlein A."/>
            <person name="Daniel R."/>
        </authorList>
    </citation>
    <scope>NUCLEOTIDE SEQUENCE [LARGE SCALE GENOMIC DNA]</scope>
    <source>
        <strain evidence="2 3">DSM 14427</strain>
    </source>
</reference>
<dbReference type="AlphaFoldDB" id="A0A1V4SF15"/>
<evidence type="ECO:0008006" key="4">
    <source>
        <dbReference type="Google" id="ProtNLM"/>
    </source>
</evidence>
<keyword evidence="1" id="KW-0175">Coiled coil</keyword>
<proteinExistence type="predicted"/>
<evidence type="ECO:0000313" key="3">
    <source>
        <dbReference type="Proteomes" id="UP000191554"/>
    </source>
</evidence>
<evidence type="ECO:0000256" key="1">
    <source>
        <dbReference type="SAM" id="Coils"/>
    </source>
</evidence>
<gene>
    <name evidence="2" type="ORF">CLHUN_43010</name>
</gene>
<accession>A0A1V4SF15</accession>
<comment type="caution">
    <text evidence="2">The sequence shown here is derived from an EMBL/GenBank/DDBJ whole genome shotgun (WGS) entry which is preliminary data.</text>
</comment>
<dbReference type="STRING" id="48256.CLHUN_43010"/>